<gene>
    <name evidence="2" type="ORF">SMAX5B_001756</name>
</gene>
<dbReference type="AlphaFoldDB" id="A0A2U9CWH0"/>
<name>A0A2U9CWH0_SCOMX</name>
<evidence type="ECO:0000313" key="3">
    <source>
        <dbReference type="Proteomes" id="UP000246464"/>
    </source>
</evidence>
<dbReference type="EMBL" id="CP026263">
    <property type="protein sequence ID" value="AWP20958.1"/>
    <property type="molecule type" value="Genomic_DNA"/>
</dbReference>
<feature type="region of interest" description="Disordered" evidence="1">
    <location>
        <begin position="1"/>
        <end position="28"/>
    </location>
</feature>
<dbReference type="Proteomes" id="UP000246464">
    <property type="component" value="Chromosome 21"/>
</dbReference>
<proteinExistence type="predicted"/>
<keyword evidence="3" id="KW-1185">Reference proteome</keyword>
<reference evidence="2 3" key="1">
    <citation type="submission" date="2017-12" db="EMBL/GenBank/DDBJ databases">
        <title>Integrating genomic resources of turbot (Scophthalmus maximus) in depth evaluation of genetic and physical mapping variation across individuals.</title>
        <authorList>
            <person name="Martinez P."/>
        </authorList>
    </citation>
    <scope>NUCLEOTIDE SEQUENCE [LARGE SCALE GENOMIC DNA]</scope>
</reference>
<organism evidence="2 3">
    <name type="scientific">Scophthalmus maximus</name>
    <name type="common">Turbot</name>
    <name type="synonym">Psetta maxima</name>
    <dbReference type="NCBI Taxonomy" id="52904"/>
    <lineage>
        <taxon>Eukaryota</taxon>
        <taxon>Metazoa</taxon>
        <taxon>Chordata</taxon>
        <taxon>Craniata</taxon>
        <taxon>Vertebrata</taxon>
        <taxon>Euteleostomi</taxon>
        <taxon>Actinopterygii</taxon>
        <taxon>Neopterygii</taxon>
        <taxon>Teleostei</taxon>
        <taxon>Neoteleostei</taxon>
        <taxon>Acanthomorphata</taxon>
        <taxon>Carangaria</taxon>
        <taxon>Pleuronectiformes</taxon>
        <taxon>Pleuronectoidei</taxon>
        <taxon>Scophthalmidae</taxon>
        <taxon>Scophthalmus</taxon>
    </lineage>
</organism>
<sequence length="67" mass="7364">MGGERESEINVKNGDENGEKCHASDSGREMDGIEHFCPLILRYHELMLTMLSPPTGSEVTVVSDLSN</sequence>
<evidence type="ECO:0000256" key="1">
    <source>
        <dbReference type="SAM" id="MobiDB-lite"/>
    </source>
</evidence>
<accession>A0A2U9CWH0</accession>
<protein>
    <submittedName>
        <fullName evidence="2">Uncharacterized protein</fullName>
    </submittedName>
</protein>
<evidence type="ECO:0000313" key="2">
    <source>
        <dbReference type="EMBL" id="AWP20958.1"/>
    </source>
</evidence>